<dbReference type="SMART" id="SM00593">
    <property type="entry name" value="RUN"/>
    <property type="match status" value="1"/>
</dbReference>
<keyword evidence="6" id="KW-0863">Zinc-finger</keyword>
<dbReference type="GO" id="GO:0005770">
    <property type="term" value="C:late endosome"/>
    <property type="evidence" value="ECO:0007669"/>
    <property type="project" value="UniProtKB-SubCell"/>
</dbReference>
<dbReference type="InterPro" id="IPR051366">
    <property type="entry name" value="DEF8"/>
</dbReference>
<gene>
    <name evidence="11" type="ORF">PACLA_8A040007</name>
</gene>
<feature type="region of interest" description="Disordered" evidence="10">
    <location>
        <begin position="186"/>
        <end position="207"/>
    </location>
</feature>
<keyword evidence="4" id="KW-0677">Repeat</keyword>
<dbReference type="InterPro" id="IPR025258">
    <property type="entry name" value="RH_dom"/>
</dbReference>
<feature type="compositionally biased region" description="Basic and acidic residues" evidence="10">
    <location>
        <begin position="513"/>
        <end position="543"/>
    </location>
</feature>
<evidence type="ECO:0000256" key="4">
    <source>
        <dbReference type="ARBA" id="ARBA00022737"/>
    </source>
</evidence>
<reference evidence="11" key="1">
    <citation type="submission" date="2020-04" db="EMBL/GenBank/DDBJ databases">
        <authorList>
            <person name="Alioto T."/>
            <person name="Alioto T."/>
            <person name="Gomez Garrido J."/>
        </authorList>
    </citation>
    <scope>NUCLEOTIDE SEQUENCE</scope>
    <source>
        <strain evidence="11">A484AB</strain>
    </source>
</reference>
<comment type="subcellular location">
    <subcellularLocation>
        <location evidence="1">Late endosome</location>
    </subcellularLocation>
</comment>
<dbReference type="InterPro" id="IPR004012">
    <property type="entry name" value="Run_dom"/>
</dbReference>
<dbReference type="EMBL" id="CACRXK020001296">
    <property type="protein sequence ID" value="CAB3988244.1"/>
    <property type="molecule type" value="Genomic_DNA"/>
</dbReference>
<feature type="compositionally biased region" description="Polar residues" evidence="10">
    <location>
        <begin position="451"/>
        <end position="471"/>
    </location>
</feature>
<dbReference type="InterPro" id="IPR047983">
    <property type="entry name" value="DEF8_C1"/>
</dbReference>
<evidence type="ECO:0000256" key="5">
    <source>
        <dbReference type="ARBA" id="ARBA00022753"/>
    </source>
</evidence>
<proteinExistence type="inferred from homology"/>
<dbReference type="PANTHER" id="PTHR12326">
    <property type="entry name" value="PLECKSTRIN HOMOLOGY DOMAIN CONTAINING PROTEIN"/>
    <property type="match status" value="1"/>
</dbReference>
<dbReference type="InterPro" id="IPR002219">
    <property type="entry name" value="PKC_DAG/PE"/>
</dbReference>
<dbReference type="SUPFAM" id="SSF140741">
    <property type="entry name" value="RUN domain-like"/>
    <property type="match status" value="1"/>
</dbReference>
<dbReference type="Gene3D" id="3.30.60.20">
    <property type="match status" value="1"/>
</dbReference>
<dbReference type="CDD" id="cd20819">
    <property type="entry name" value="C1_DEF8"/>
    <property type="match status" value="1"/>
</dbReference>
<evidence type="ECO:0000256" key="8">
    <source>
        <dbReference type="ARBA" id="ARBA00023006"/>
    </source>
</evidence>
<dbReference type="PROSITE" id="PS50826">
    <property type="entry name" value="RUN"/>
    <property type="match status" value="1"/>
</dbReference>
<dbReference type="Gene3D" id="1.20.58.900">
    <property type="match status" value="1"/>
</dbReference>
<dbReference type="PROSITE" id="PS50081">
    <property type="entry name" value="ZF_DAG_PE_2"/>
    <property type="match status" value="1"/>
</dbReference>
<keyword evidence="12" id="KW-1185">Reference proteome</keyword>
<keyword evidence="8" id="KW-0072">Autophagy</keyword>
<feature type="compositionally biased region" description="Polar residues" evidence="10">
    <location>
        <begin position="294"/>
        <end position="322"/>
    </location>
</feature>
<dbReference type="SUPFAM" id="SSF57889">
    <property type="entry name" value="Cysteine-rich domain"/>
    <property type="match status" value="1"/>
</dbReference>
<evidence type="ECO:0000256" key="1">
    <source>
        <dbReference type="ARBA" id="ARBA00004603"/>
    </source>
</evidence>
<feature type="compositionally biased region" description="Basic and acidic residues" evidence="10">
    <location>
        <begin position="432"/>
        <end position="443"/>
    </location>
</feature>
<comment type="similarity">
    <text evidence="9">Belongs to the DEF8 family.</text>
</comment>
<protein>
    <submittedName>
        <fullName evidence="11">Differentially expressed in FDCP 8 homolog</fullName>
    </submittedName>
</protein>
<dbReference type="Pfam" id="PF00130">
    <property type="entry name" value="C1_1"/>
    <property type="match status" value="1"/>
</dbReference>
<dbReference type="OrthoDB" id="1918044at2759"/>
<accession>A0A6S7G541</accession>
<keyword evidence="5" id="KW-0967">Endosome</keyword>
<dbReference type="InterPro" id="IPR037213">
    <property type="entry name" value="Run_dom_sf"/>
</dbReference>
<organism evidence="11 12">
    <name type="scientific">Paramuricea clavata</name>
    <name type="common">Red gorgonian</name>
    <name type="synonym">Violescent sea-whip</name>
    <dbReference type="NCBI Taxonomy" id="317549"/>
    <lineage>
        <taxon>Eukaryota</taxon>
        <taxon>Metazoa</taxon>
        <taxon>Cnidaria</taxon>
        <taxon>Anthozoa</taxon>
        <taxon>Octocorallia</taxon>
        <taxon>Malacalcyonacea</taxon>
        <taxon>Plexauridae</taxon>
        <taxon>Paramuricea</taxon>
    </lineage>
</organism>
<evidence type="ECO:0000256" key="9">
    <source>
        <dbReference type="ARBA" id="ARBA00029450"/>
    </source>
</evidence>
<evidence type="ECO:0000256" key="6">
    <source>
        <dbReference type="ARBA" id="ARBA00022771"/>
    </source>
</evidence>
<dbReference type="SMART" id="SM01175">
    <property type="entry name" value="DUF4206"/>
    <property type="match status" value="1"/>
</dbReference>
<dbReference type="InterPro" id="IPR046349">
    <property type="entry name" value="C1-like_sf"/>
</dbReference>
<dbReference type="Pfam" id="PF02759">
    <property type="entry name" value="RUN"/>
    <property type="match status" value="1"/>
</dbReference>
<feature type="region of interest" description="Disordered" evidence="10">
    <location>
        <begin position="294"/>
        <end position="345"/>
    </location>
</feature>
<evidence type="ECO:0000256" key="7">
    <source>
        <dbReference type="ARBA" id="ARBA00022833"/>
    </source>
</evidence>
<evidence type="ECO:0000313" key="11">
    <source>
        <dbReference type="EMBL" id="CAB3988244.1"/>
    </source>
</evidence>
<keyword evidence="7" id="KW-0862">Zinc</keyword>
<dbReference type="PANTHER" id="PTHR12326:SF3">
    <property type="entry name" value="DIFFERENTIALLY EXPRESSED IN FDCP 8 HOMOLOG"/>
    <property type="match status" value="1"/>
</dbReference>
<dbReference type="AlphaFoldDB" id="A0A6S7G541"/>
<keyword evidence="3" id="KW-0479">Metal-binding</keyword>
<dbReference type="Proteomes" id="UP001152795">
    <property type="component" value="Unassembled WGS sequence"/>
</dbReference>
<comment type="caution">
    <text evidence="11">The sequence shown here is derived from an EMBL/GenBank/DDBJ whole genome shotgun (WGS) entry which is preliminary data.</text>
</comment>
<feature type="region of interest" description="Disordered" evidence="10">
    <location>
        <begin position="394"/>
        <end position="551"/>
    </location>
</feature>
<dbReference type="GO" id="GO:0008270">
    <property type="term" value="F:zinc ion binding"/>
    <property type="evidence" value="ECO:0007669"/>
    <property type="project" value="UniProtKB-KW"/>
</dbReference>
<dbReference type="Pfam" id="PF13901">
    <property type="entry name" value="RH_dom"/>
    <property type="match status" value="1"/>
</dbReference>
<name>A0A6S7G541_PARCT</name>
<dbReference type="SMART" id="SM00109">
    <property type="entry name" value="C1"/>
    <property type="match status" value="1"/>
</dbReference>
<sequence length="1068" mass="121504">MEIQSKDELIEQISLAVEQVQKQFVQGGNVIKDCQETFFLCQCVDNILHHGLKEGLISWAVEPTIWPLLEKITCSKDIEEIKMLRLKTDKEKCSAWIKMAVNENLLGSYIATINQDKSLLSNHYYEYAFLRDPVMADTVKSLLNYGIANFDFQIAVSQNHPSNQIDITTKQERSIGYDAFERTARSKENGYESPKTESGLITAQETWSKKKRKKKKPSVKTVVIEEQNDYGGFDEMKSTEKENVDIVENSVEEHSKEVLTKDGSFTSIHEDNTLLSNTDGKQCSNTVESSLATIDQSGDSTVSDVRTNSPDASSNGHVTNPANDDKVNRTGDQSDGLEEASYERTVFVSNELDQYLSLNSQQNSETNSQYKERNKEFDSLGRIAEINSSSMQEFSANDFLLDETEPQSQSNNNKEKTTNRFEDHSSFSTKDSSMEPKTDHTPPDHTPSSDFTNFQQSCENSDSGKEISNSQKSEKDTSGSLEDNQGPSGANEELTENLLNSKEEDSSSFPKSNEARRTPENSRETEEHSDTNEELSETPKSKDYSSSISQKSEIGRIAGSIKEQNDSNNEFSEILSSGNAYDYRVRKVENPEFVSSSYGSSSALSDFTDDDRDLNFIPGIHRISSKSFSSSFERKSMADSLLSFDENGFPVFESSHYTESLTSQPSSIDDSSSRFADLSSEWDMFEDLLNVEEEHFSKPDNFAGLTTSEELEIAIEHYKKMIKMRKGKSQQRDDLVKKLVKLRLRLQQEREGPPADNPQLRKIVSHQFSKTEGSSGTKYFCDQCGKNIWTMWQSMFTCNGCGYRSHRKCLEHIQRPCPNKNLSSASYILDICPDTGLDAQQYRCAECRKEIAFSKDDVAEARICDYTGQYFCDSCHWNDQISIPARVLRNWDFTQQKVCRKIKQLLELMKTRPILNIQEINPMLYRYVEELREVGKFREDILIMKKYFLTCREALDSKLLIQLQKRQHFVDSADIYSFQDLIDLNNDVLLPEVSKIHALFLAHIKADCELCRARGFICEVCQDSGDIIFAFDPHVVKCTNCSAVFHKVCFKPEDCPKCERKKKVAEQT</sequence>
<dbReference type="GO" id="GO:0006914">
    <property type="term" value="P:autophagy"/>
    <property type="evidence" value="ECO:0007669"/>
    <property type="project" value="UniProtKB-KW"/>
</dbReference>
<evidence type="ECO:0000256" key="3">
    <source>
        <dbReference type="ARBA" id="ARBA00022723"/>
    </source>
</evidence>
<feature type="compositionally biased region" description="Basic and acidic residues" evidence="10">
    <location>
        <begin position="413"/>
        <end position="425"/>
    </location>
</feature>
<feature type="compositionally biased region" description="Polar residues" evidence="10">
    <location>
        <begin position="478"/>
        <end position="488"/>
    </location>
</feature>
<evidence type="ECO:0000256" key="2">
    <source>
        <dbReference type="ARBA" id="ARBA00022553"/>
    </source>
</evidence>
<evidence type="ECO:0000256" key="10">
    <source>
        <dbReference type="SAM" id="MobiDB-lite"/>
    </source>
</evidence>
<keyword evidence="2" id="KW-0597">Phosphoprotein</keyword>
<evidence type="ECO:0000313" key="12">
    <source>
        <dbReference type="Proteomes" id="UP001152795"/>
    </source>
</evidence>